<protein>
    <submittedName>
        <fullName evidence="1">Uncharacterized protein</fullName>
    </submittedName>
</protein>
<dbReference type="AlphaFoldDB" id="A0A3B0YBV8"/>
<evidence type="ECO:0000313" key="1">
    <source>
        <dbReference type="EMBL" id="VAW78345.1"/>
    </source>
</evidence>
<accession>A0A3B0YBV8</accession>
<sequence>MTKKLTSFVFAFAISSLLALGSPGLSAAEYPIDEKLKQCETAFKAMQSKTATREQASKARVKHLELMVDILNNLNTANVKAVDAGRSLTAKELSNNVRVMGHLVEMLAKDHMTPEQEWSYLY</sequence>
<name>A0A3B0YBV8_9ZZZZ</name>
<proteinExistence type="predicted"/>
<dbReference type="EMBL" id="UOFN01000093">
    <property type="protein sequence ID" value="VAW78345.1"/>
    <property type="molecule type" value="Genomic_DNA"/>
</dbReference>
<reference evidence="1" key="1">
    <citation type="submission" date="2018-06" db="EMBL/GenBank/DDBJ databases">
        <authorList>
            <person name="Zhirakovskaya E."/>
        </authorList>
    </citation>
    <scope>NUCLEOTIDE SEQUENCE</scope>
</reference>
<organism evidence="1">
    <name type="scientific">hydrothermal vent metagenome</name>
    <dbReference type="NCBI Taxonomy" id="652676"/>
    <lineage>
        <taxon>unclassified sequences</taxon>
        <taxon>metagenomes</taxon>
        <taxon>ecological metagenomes</taxon>
    </lineage>
</organism>
<gene>
    <name evidence="1" type="ORF">MNBD_GAMMA15-384</name>
</gene>